<protein>
    <submittedName>
        <fullName evidence="1">Uncharacterized protein</fullName>
    </submittedName>
</protein>
<dbReference type="EMBL" id="BART01010022">
    <property type="protein sequence ID" value="GAG84054.1"/>
    <property type="molecule type" value="Genomic_DNA"/>
</dbReference>
<name>X1AN46_9ZZZZ</name>
<proteinExistence type="predicted"/>
<comment type="caution">
    <text evidence="1">The sequence shown here is derived from an EMBL/GenBank/DDBJ whole genome shotgun (WGS) entry which is preliminary data.</text>
</comment>
<reference evidence="1" key="1">
    <citation type="journal article" date="2014" name="Front. Microbiol.">
        <title>High frequency of phylogenetically diverse reductive dehalogenase-homologous genes in deep subseafloor sedimentary metagenomes.</title>
        <authorList>
            <person name="Kawai M."/>
            <person name="Futagami T."/>
            <person name="Toyoda A."/>
            <person name="Takaki Y."/>
            <person name="Nishi S."/>
            <person name="Hori S."/>
            <person name="Arai W."/>
            <person name="Tsubouchi T."/>
            <person name="Morono Y."/>
            <person name="Uchiyama I."/>
            <person name="Ito T."/>
            <person name="Fujiyama A."/>
            <person name="Inagaki F."/>
            <person name="Takami H."/>
        </authorList>
    </citation>
    <scope>NUCLEOTIDE SEQUENCE</scope>
    <source>
        <strain evidence="1">Expedition CK06-06</strain>
    </source>
</reference>
<evidence type="ECO:0000313" key="1">
    <source>
        <dbReference type="EMBL" id="GAG84054.1"/>
    </source>
</evidence>
<gene>
    <name evidence="1" type="ORF">S01H4_21991</name>
</gene>
<organism evidence="1">
    <name type="scientific">marine sediment metagenome</name>
    <dbReference type="NCBI Taxonomy" id="412755"/>
    <lineage>
        <taxon>unclassified sequences</taxon>
        <taxon>metagenomes</taxon>
        <taxon>ecological metagenomes</taxon>
    </lineage>
</organism>
<accession>X1AN46</accession>
<feature type="non-terminal residue" evidence="1">
    <location>
        <position position="1"/>
    </location>
</feature>
<dbReference type="AlphaFoldDB" id="X1AN46"/>
<sequence length="31" mass="3681">KRVLKERNAPLIKIISKSEETLLYLLEIEQI</sequence>